<protein>
    <recommendedName>
        <fullName evidence="2">Activator of Hsp90 ATPase homologue 1/2-like C-terminal domain-containing protein</fullName>
    </recommendedName>
</protein>
<reference evidence="3" key="1">
    <citation type="submission" date="2016-10" db="EMBL/GenBank/DDBJ databases">
        <authorList>
            <person name="See-Too W.S."/>
        </authorList>
    </citation>
    <scope>NUCLEOTIDE SEQUENCE</scope>
    <source>
        <strain evidence="3">DSM 14505</strain>
    </source>
</reference>
<gene>
    <name evidence="3" type="ORF">BBH88_17100</name>
</gene>
<dbReference type="Proteomes" id="UP000092661">
    <property type="component" value="Chromosome"/>
</dbReference>
<sequence>MEVKPGGTWHYCMRSPEGQESWEKSIYRKINAPDRLIYVDAFSDEQENEVVNRPTMLITMDFSVEGTGCKVVSSTKFDSQEGLQKVIDIQAIEGMAQPYDCLEEYLEELQQNK</sequence>
<dbReference type="Gene3D" id="3.30.530.20">
    <property type="match status" value="1"/>
</dbReference>
<comment type="similarity">
    <text evidence="1">Belongs to the AHA1 family.</text>
</comment>
<evidence type="ECO:0000313" key="4">
    <source>
        <dbReference type="Proteomes" id="UP000092661"/>
    </source>
</evidence>
<dbReference type="EMBL" id="CP016534">
    <property type="protein sequence ID" value="ANU11843.1"/>
    <property type="molecule type" value="Genomic_DNA"/>
</dbReference>
<dbReference type="Pfam" id="PF08327">
    <property type="entry name" value="AHSA1"/>
    <property type="match status" value="1"/>
</dbReference>
<keyword evidence="4" id="KW-1185">Reference proteome</keyword>
<dbReference type="InterPro" id="IPR023393">
    <property type="entry name" value="START-like_dom_sf"/>
</dbReference>
<name>A0ABM6D967_9BACL</name>
<organism evidence="3 4">
    <name type="scientific">Planococcus antarcticus DSM 14505</name>
    <dbReference type="NCBI Taxonomy" id="1185653"/>
    <lineage>
        <taxon>Bacteria</taxon>
        <taxon>Bacillati</taxon>
        <taxon>Bacillota</taxon>
        <taxon>Bacilli</taxon>
        <taxon>Bacillales</taxon>
        <taxon>Caryophanaceae</taxon>
        <taxon>Planococcus</taxon>
    </lineage>
</organism>
<proteinExistence type="inferred from homology"/>
<evidence type="ECO:0000313" key="3">
    <source>
        <dbReference type="EMBL" id="ANU11843.1"/>
    </source>
</evidence>
<accession>A0ABM6D967</accession>
<dbReference type="CDD" id="cd07814">
    <property type="entry name" value="SRPBCC_CalC_Aha1-like"/>
    <property type="match status" value="1"/>
</dbReference>
<evidence type="ECO:0000259" key="2">
    <source>
        <dbReference type="Pfam" id="PF08327"/>
    </source>
</evidence>
<dbReference type="SUPFAM" id="SSF55961">
    <property type="entry name" value="Bet v1-like"/>
    <property type="match status" value="1"/>
</dbReference>
<feature type="domain" description="Activator of Hsp90 ATPase homologue 1/2-like C-terminal" evidence="2">
    <location>
        <begin position="1"/>
        <end position="107"/>
    </location>
</feature>
<dbReference type="RefSeq" id="WP_065537186.1">
    <property type="nucleotide sequence ID" value="NZ_CP016534.2"/>
</dbReference>
<dbReference type="InterPro" id="IPR013538">
    <property type="entry name" value="ASHA1/2-like_C"/>
</dbReference>
<evidence type="ECO:0000256" key="1">
    <source>
        <dbReference type="ARBA" id="ARBA00006817"/>
    </source>
</evidence>